<dbReference type="Pfam" id="PF09355">
    <property type="entry name" value="Phage_Gp19"/>
    <property type="match status" value="1"/>
</dbReference>
<accession>A0AB39U280</accession>
<dbReference type="EMBL" id="OR387110">
    <property type="protein sequence ID" value="XDR06089.1"/>
    <property type="molecule type" value="Genomic_DNA"/>
</dbReference>
<sequence length="104" mass="11371">MTYATAADIAALLARELDSAETTLAERRLAQVERMILRRVPDLADQITAGTIDQADVVDVEAEAVYRVLRNPEGLYSEQDGQYGYQLSREAADNSLRITGGVAL</sequence>
<organism evidence="1">
    <name type="scientific">Mycolicibacterium phage Alyssa1</name>
    <dbReference type="NCBI Taxonomy" id="3240801"/>
    <lineage>
        <taxon>Viruses</taxon>
        <taxon>Duplodnaviria</taxon>
        <taxon>Heunggongvirae</taxon>
        <taxon>Uroviricota</taxon>
        <taxon>Caudoviricetes</taxon>
    </lineage>
</organism>
<name>A0AB39U280_9CAUD</name>
<evidence type="ECO:0000313" key="1">
    <source>
        <dbReference type="EMBL" id="XDR06089.1"/>
    </source>
</evidence>
<reference evidence="1" key="1">
    <citation type="submission" date="2023-07" db="EMBL/GenBank/DDBJ databases">
        <title>Novel Phage-like Particles from Mycolicibacterium aichiense.</title>
        <authorList>
            <person name="Saha M.S."/>
            <person name="Roman A."/>
            <person name="Doherty M."/>
            <person name="Shijo M."/>
            <person name="Riddick Z."/>
        </authorList>
    </citation>
    <scope>NUCLEOTIDE SEQUENCE</scope>
</reference>
<protein>
    <submittedName>
        <fullName evidence="1">Head-to-tail adaptor</fullName>
    </submittedName>
</protein>
<proteinExistence type="predicted"/>
<dbReference type="InterPro" id="IPR018963">
    <property type="entry name" value="Mycophage_D29_Gp19"/>
</dbReference>